<evidence type="ECO:0000256" key="6">
    <source>
        <dbReference type="SAM" id="MobiDB-lite"/>
    </source>
</evidence>
<feature type="region of interest" description="Disordered" evidence="6">
    <location>
        <begin position="311"/>
        <end position="336"/>
    </location>
</feature>
<sequence length="336" mass="35037">MVKYGLLAAKMAISVGLVVWIATQMKIGDAFLQLSMISPTVVVAATAVIALQMFISVVRNSVTLTLTGSRLPVRQVGVNVLVGAFFSQTMISFVGGDAMRILGLTRRGLPIRTASAAILLDRTYGLIGLLLLVAVCMSALVKVITDPAIRSGITLALVMGFSLTAAFLMLGRLPQSFRDLPRFGVIADMASVSRYCFMRPGASLLILALSFVTNIFNVVVVWLVATDLGASVSFLSCLIVVPPVLFLSMLPISVSGWGVREGAMVVAFGYLGVASDEALATSLLFGLLVLAAGLPGGLLWLLEQHRYPPGGKSSGGAPPANTPAGDVADGVGIPVS</sequence>
<dbReference type="Proteomes" id="UP000321523">
    <property type="component" value="Unassembled WGS sequence"/>
</dbReference>
<comment type="subcellular location">
    <subcellularLocation>
        <location evidence="1">Cell membrane</location>
        <topology evidence="1">Multi-pass membrane protein</topology>
    </subcellularLocation>
</comment>
<dbReference type="PANTHER" id="PTHR40277:SF1">
    <property type="entry name" value="BLL5419 PROTEIN"/>
    <property type="match status" value="1"/>
</dbReference>
<evidence type="ECO:0000256" key="4">
    <source>
        <dbReference type="ARBA" id="ARBA00022989"/>
    </source>
</evidence>
<keyword evidence="9" id="KW-1185">Reference proteome</keyword>
<reference evidence="8 9" key="1">
    <citation type="submission" date="2019-07" db="EMBL/GenBank/DDBJ databases">
        <title>Whole genome shotgun sequence of Skermanella aerolata NBRC 106429.</title>
        <authorList>
            <person name="Hosoyama A."/>
            <person name="Uohara A."/>
            <person name="Ohji S."/>
            <person name="Ichikawa N."/>
        </authorList>
    </citation>
    <scope>NUCLEOTIDE SEQUENCE [LARGE SCALE GENOMIC DNA]</scope>
    <source>
        <strain evidence="8 9">NBRC 106429</strain>
    </source>
</reference>
<keyword evidence="4 7" id="KW-1133">Transmembrane helix</keyword>
<evidence type="ECO:0000256" key="2">
    <source>
        <dbReference type="ARBA" id="ARBA00022475"/>
    </source>
</evidence>
<feature type="transmembrane region" description="Helical" evidence="7">
    <location>
        <begin position="78"/>
        <end position="102"/>
    </location>
</feature>
<dbReference type="GO" id="GO:0005886">
    <property type="term" value="C:plasma membrane"/>
    <property type="evidence" value="ECO:0007669"/>
    <property type="project" value="UniProtKB-SubCell"/>
</dbReference>
<feature type="transmembrane region" description="Helical" evidence="7">
    <location>
        <begin position="231"/>
        <end position="250"/>
    </location>
</feature>
<keyword evidence="3 7" id="KW-0812">Transmembrane</keyword>
<dbReference type="EMBL" id="BJYZ01000021">
    <property type="protein sequence ID" value="GEO40323.1"/>
    <property type="molecule type" value="Genomic_DNA"/>
</dbReference>
<feature type="transmembrane region" description="Helical" evidence="7">
    <location>
        <begin position="6"/>
        <end position="22"/>
    </location>
</feature>
<feature type="transmembrane region" description="Helical" evidence="7">
    <location>
        <begin position="204"/>
        <end position="225"/>
    </location>
</feature>
<dbReference type="AlphaFoldDB" id="A0A512DV21"/>
<dbReference type="Pfam" id="PF03706">
    <property type="entry name" value="LPG_synthase_TM"/>
    <property type="match status" value="1"/>
</dbReference>
<dbReference type="InterPro" id="IPR022791">
    <property type="entry name" value="L-PG_synthase/AglD"/>
</dbReference>
<evidence type="ECO:0000256" key="7">
    <source>
        <dbReference type="SAM" id="Phobius"/>
    </source>
</evidence>
<evidence type="ECO:0000256" key="3">
    <source>
        <dbReference type="ARBA" id="ARBA00022692"/>
    </source>
</evidence>
<feature type="transmembrane region" description="Helical" evidence="7">
    <location>
        <begin position="34"/>
        <end position="58"/>
    </location>
</feature>
<name>A0A512DV21_9PROT</name>
<comment type="caution">
    <text evidence="8">The sequence shown here is derived from an EMBL/GenBank/DDBJ whole genome shotgun (WGS) entry which is preliminary data.</text>
</comment>
<keyword evidence="5 7" id="KW-0472">Membrane</keyword>
<evidence type="ECO:0000256" key="1">
    <source>
        <dbReference type="ARBA" id="ARBA00004651"/>
    </source>
</evidence>
<keyword evidence="2" id="KW-1003">Cell membrane</keyword>
<feature type="transmembrane region" description="Helical" evidence="7">
    <location>
        <begin position="123"/>
        <end position="141"/>
    </location>
</feature>
<protein>
    <submittedName>
        <fullName evidence="8">Membrane protein</fullName>
    </submittedName>
</protein>
<feature type="transmembrane region" description="Helical" evidence="7">
    <location>
        <begin position="279"/>
        <end position="302"/>
    </location>
</feature>
<evidence type="ECO:0000256" key="5">
    <source>
        <dbReference type="ARBA" id="ARBA00023136"/>
    </source>
</evidence>
<organism evidence="8 9">
    <name type="scientific">Skermanella aerolata</name>
    <dbReference type="NCBI Taxonomy" id="393310"/>
    <lineage>
        <taxon>Bacteria</taxon>
        <taxon>Pseudomonadati</taxon>
        <taxon>Pseudomonadota</taxon>
        <taxon>Alphaproteobacteria</taxon>
        <taxon>Rhodospirillales</taxon>
        <taxon>Azospirillaceae</taxon>
        <taxon>Skermanella</taxon>
    </lineage>
</organism>
<proteinExistence type="predicted"/>
<accession>A0A512DV21</accession>
<gene>
    <name evidence="8" type="ORF">SAE02_44710</name>
</gene>
<dbReference type="PANTHER" id="PTHR40277">
    <property type="entry name" value="BLL5419 PROTEIN"/>
    <property type="match status" value="1"/>
</dbReference>
<feature type="transmembrane region" description="Helical" evidence="7">
    <location>
        <begin position="153"/>
        <end position="173"/>
    </location>
</feature>
<evidence type="ECO:0000313" key="9">
    <source>
        <dbReference type="Proteomes" id="UP000321523"/>
    </source>
</evidence>
<evidence type="ECO:0000313" key="8">
    <source>
        <dbReference type="EMBL" id="GEO40323.1"/>
    </source>
</evidence>